<feature type="chain" id="PRO_5042836117" evidence="2">
    <location>
        <begin position="23"/>
        <end position="151"/>
    </location>
</feature>
<dbReference type="SMART" id="SM00278">
    <property type="entry name" value="HhH1"/>
    <property type="match status" value="2"/>
</dbReference>
<organism evidence="4 5">
    <name type="scientific">Cobetia amphilecti</name>
    <dbReference type="NCBI Taxonomy" id="1055104"/>
    <lineage>
        <taxon>Bacteria</taxon>
        <taxon>Pseudomonadati</taxon>
        <taxon>Pseudomonadota</taxon>
        <taxon>Gammaproteobacteria</taxon>
        <taxon>Oceanospirillales</taxon>
        <taxon>Halomonadaceae</taxon>
        <taxon>Cobetia</taxon>
    </lineage>
</organism>
<dbReference type="InterPro" id="IPR010994">
    <property type="entry name" value="RuvA_2-like"/>
</dbReference>
<evidence type="ECO:0000256" key="2">
    <source>
        <dbReference type="SAM" id="SignalP"/>
    </source>
</evidence>
<dbReference type="GO" id="GO:0003677">
    <property type="term" value="F:DNA binding"/>
    <property type="evidence" value="ECO:0007669"/>
    <property type="project" value="InterPro"/>
</dbReference>
<keyword evidence="2" id="KW-0732">Signal</keyword>
<feature type="region of interest" description="Disordered" evidence="1">
    <location>
        <begin position="83"/>
        <end position="151"/>
    </location>
</feature>
<protein>
    <submittedName>
        <fullName evidence="4">Helix-hairpin-helix domain-containing protein</fullName>
    </submittedName>
</protein>
<dbReference type="GO" id="GO:0015628">
    <property type="term" value="P:protein secretion by the type II secretion system"/>
    <property type="evidence" value="ECO:0007669"/>
    <property type="project" value="TreeGrafter"/>
</dbReference>
<dbReference type="RefSeq" id="WP_303594102.1">
    <property type="nucleotide sequence ID" value="NZ_JAUORK010000011.1"/>
</dbReference>
<evidence type="ECO:0000313" key="5">
    <source>
        <dbReference type="Proteomes" id="UP001170481"/>
    </source>
</evidence>
<dbReference type="SUPFAM" id="SSF47781">
    <property type="entry name" value="RuvA domain 2-like"/>
    <property type="match status" value="1"/>
</dbReference>
<proteinExistence type="predicted"/>
<reference evidence="4" key="1">
    <citation type="submission" date="2023-07" db="EMBL/GenBank/DDBJ databases">
        <title>Genome content predicts the carbon catabolic preferences of heterotrophic bacteria.</title>
        <authorList>
            <person name="Gralka M."/>
        </authorList>
    </citation>
    <scope>NUCLEOTIDE SEQUENCE</scope>
    <source>
        <strain evidence="4">C2R13</strain>
    </source>
</reference>
<name>A0AAP4U1R4_9GAMM</name>
<feature type="compositionally biased region" description="Basic and acidic residues" evidence="1">
    <location>
        <begin position="135"/>
        <end position="145"/>
    </location>
</feature>
<dbReference type="NCBIfam" id="TIGR00426">
    <property type="entry name" value="competence protein ComEA helix-hairpin-helix repeat region"/>
    <property type="match status" value="1"/>
</dbReference>
<accession>A0AAP4U1R4</accession>
<gene>
    <name evidence="4" type="ORF">Q4535_10090</name>
</gene>
<dbReference type="GO" id="GO:0015627">
    <property type="term" value="C:type II protein secretion system complex"/>
    <property type="evidence" value="ECO:0007669"/>
    <property type="project" value="TreeGrafter"/>
</dbReference>
<feature type="compositionally biased region" description="Low complexity" evidence="1">
    <location>
        <begin position="109"/>
        <end position="123"/>
    </location>
</feature>
<evidence type="ECO:0000256" key="1">
    <source>
        <dbReference type="SAM" id="MobiDB-lite"/>
    </source>
</evidence>
<dbReference type="PANTHER" id="PTHR21180:SF32">
    <property type="entry name" value="ENDONUCLEASE_EXONUCLEASE_PHOSPHATASE FAMILY DOMAIN-CONTAINING PROTEIN 1"/>
    <property type="match status" value="1"/>
</dbReference>
<dbReference type="Proteomes" id="UP001170481">
    <property type="component" value="Unassembled WGS sequence"/>
</dbReference>
<dbReference type="InterPro" id="IPR004509">
    <property type="entry name" value="Competence_ComEA_HhH"/>
</dbReference>
<feature type="domain" description="Helix-hairpin-helix DNA-binding motif class 1" evidence="3">
    <location>
        <begin position="33"/>
        <end position="52"/>
    </location>
</feature>
<dbReference type="InterPro" id="IPR003583">
    <property type="entry name" value="Hlx-hairpin-Hlx_DNA-bd_motif"/>
</dbReference>
<dbReference type="InterPro" id="IPR051675">
    <property type="entry name" value="Endo/Exo/Phosphatase_dom_1"/>
</dbReference>
<feature type="domain" description="Helix-hairpin-helix DNA-binding motif class 1" evidence="3">
    <location>
        <begin position="63"/>
        <end position="82"/>
    </location>
</feature>
<dbReference type="AlphaFoldDB" id="A0AAP4U1R4"/>
<feature type="signal peptide" evidence="2">
    <location>
        <begin position="1"/>
        <end position="22"/>
    </location>
</feature>
<dbReference type="GO" id="GO:0006281">
    <property type="term" value="P:DNA repair"/>
    <property type="evidence" value="ECO:0007669"/>
    <property type="project" value="InterPro"/>
</dbReference>
<sequence length="151" mass="15975">MKTLLGTLLVTSLLVLSPTSQAADMNINTATAAQLTELKGIGGKKAQAIIEWRKANGPFTDVAQLTEIKGIGPNTLKRMNTTLTLGEPGKTTSAINTKSPSVKQDGAIQKSQTVKKSQAVKKSQSIDKTTTPKAVDSHKEVESRKTASNNS</sequence>
<feature type="compositionally biased region" description="Polar residues" evidence="1">
    <location>
        <begin position="83"/>
        <end position="102"/>
    </location>
</feature>
<dbReference type="EMBL" id="JAUORK010000011">
    <property type="protein sequence ID" value="MDO6672468.1"/>
    <property type="molecule type" value="Genomic_DNA"/>
</dbReference>
<comment type="caution">
    <text evidence="4">The sequence shown here is derived from an EMBL/GenBank/DDBJ whole genome shotgun (WGS) entry which is preliminary data.</text>
</comment>
<dbReference type="Pfam" id="PF12836">
    <property type="entry name" value="HHH_3"/>
    <property type="match status" value="1"/>
</dbReference>
<dbReference type="Gene3D" id="1.10.150.280">
    <property type="entry name" value="AF1531-like domain"/>
    <property type="match status" value="1"/>
</dbReference>
<evidence type="ECO:0000313" key="4">
    <source>
        <dbReference type="EMBL" id="MDO6672468.1"/>
    </source>
</evidence>
<dbReference type="PANTHER" id="PTHR21180">
    <property type="entry name" value="ENDONUCLEASE/EXONUCLEASE/PHOSPHATASE FAMILY DOMAIN-CONTAINING PROTEIN 1"/>
    <property type="match status" value="1"/>
</dbReference>
<evidence type="ECO:0000259" key="3">
    <source>
        <dbReference type="SMART" id="SM00278"/>
    </source>
</evidence>